<organism evidence="2 3">
    <name type="scientific">Rasamsonia emersonii (strain ATCC 16479 / CBS 393.64 / IMI 116815)</name>
    <dbReference type="NCBI Taxonomy" id="1408163"/>
    <lineage>
        <taxon>Eukaryota</taxon>
        <taxon>Fungi</taxon>
        <taxon>Dikarya</taxon>
        <taxon>Ascomycota</taxon>
        <taxon>Pezizomycotina</taxon>
        <taxon>Eurotiomycetes</taxon>
        <taxon>Eurotiomycetidae</taxon>
        <taxon>Eurotiales</taxon>
        <taxon>Trichocomaceae</taxon>
        <taxon>Rasamsonia</taxon>
    </lineage>
</organism>
<dbReference type="EMBL" id="LASV01000733">
    <property type="protein sequence ID" value="KKA16852.1"/>
    <property type="molecule type" value="Genomic_DNA"/>
</dbReference>
<name>A0A0F4YF41_RASE3</name>
<comment type="caution">
    <text evidence="2">The sequence shown here is derived from an EMBL/GenBank/DDBJ whole genome shotgun (WGS) entry which is preliminary data.</text>
</comment>
<proteinExistence type="predicted"/>
<keyword evidence="3" id="KW-1185">Reference proteome</keyword>
<reference evidence="2 3" key="1">
    <citation type="submission" date="2015-04" db="EMBL/GenBank/DDBJ databases">
        <authorList>
            <person name="Heijne W.H."/>
            <person name="Fedorova N.D."/>
            <person name="Nierman W.C."/>
            <person name="Vollebregt A.W."/>
            <person name="Zhao Z."/>
            <person name="Wu L."/>
            <person name="Kumar M."/>
            <person name="Stam H."/>
            <person name="van den Berg M.A."/>
            <person name="Pel H.J."/>
        </authorList>
    </citation>
    <scope>NUCLEOTIDE SEQUENCE [LARGE SCALE GENOMIC DNA]</scope>
    <source>
        <strain evidence="2 3">CBS 393.64</strain>
    </source>
</reference>
<feature type="compositionally biased region" description="Low complexity" evidence="1">
    <location>
        <begin position="1"/>
        <end position="22"/>
    </location>
</feature>
<evidence type="ECO:0000256" key="1">
    <source>
        <dbReference type="SAM" id="MobiDB-lite"/>
    </source>
</evidence>
<feature type="region of interest" description="Disordered" evidence="1">
    <location>
        <begin position="1"/>
        <end position="25"/>
    </location>
</feature>
<evidence type="ECO:0000313" key="3">
    <source>
        <dbReference type="Proteomes" id="UP000053958"/>
    </source>
</evidence>
<dbReference type="STRING" id="1408163.A0A0F4YF41"/>
<dbReference type="AlphaFoldDB" id="A0A0F4YF41"/>
<feature type="region of interest" description="Disordered" evidence="1">
    <location>
        <begin position="159"/>
        <end position="207"/>
    </location>
</feature>
<dbReference type="OrthoDB" id="409136at2759"/>
<dbReference type="GeneID" id="25321501"/>
<dbReference type="RefSeq" id="XP_013323464.1">
    <property type="nucleotide sequence ID" value="XM_013468010.1"/>
</dbReference>
<protein>
    <submittedName>
        <fullName evidence="2">Uncharacterized protein</fullName>
    </submittedName>
</protein>
<feature type="compositionally biased region" description="Polar residues" evidence="1">
    <location>
        <begin position="164"/>
        <end position="173"/>
    </location>
</feature>
<evidence type="ECO:0000313" key="2">
    <source>
        <dbReference type="EMBL" id="KKA16852.1"/>
    </source>
</evidence>
<sequence length="207" mass="22820">MTPPSSAVPSLSDGSSSPSSSSIATKMAAGIEGTNVLENDGTGNLVAPERPPTQAIYHCLFHILPCDYKADRVDEWKTHVLSHFRGSPLPSTARCQWCSANFTQVQPGSAWDAMLEHVAHDHFERGDTLASSQIDFELMRYLYCSKVITADQFKAVQLPPSPSSPAYRQSQDSVRARIGSSDEPFCSSYSPRREKRMRQQRRGISVA</sequence>
<dbReference type="Proteomes" id="UP000053958">
    <property type="component" value="Unassembled WGS sequence"/>
</dbReference>
<gene>
    <name evidence="2" type="ORF">T310_9569</name>
</gene>
<accession>A0A0F4YF41</accession>